<sequence length="281" mass="31894">MEVDLNELAGQIAGGQLSVDGVYRVFLPSGSYPAHTREYPTPFSGFVFALRGRGTFIFEGREAYELIPGKIVHGAKNMELSLVIDEPGLEYCLIHYTLAREAVAERQRYADTHYSLETGENAIIAQLLQLLHEVYGVPGHMSAVRIKELFYSLLYESLTAARNQQNRESEELIRHAIEHIHNRYREPITLASLAQLEGLEVKQFSYLFNKYSGMFPIDYLIQHRMKRARQLLAQSNCSISGIAESIGYNDPHYFSRLFKKHTGSSPRAFRSGLGNNPHLLE</sequence>
<keyword evidence="3" id="KW-0804">Transcription</keyword>
<evidence type="ECO:0000313" key="7">
    <source>
        <dbReference type="Proteomes" id="UP001519887"/>
    </source>
</evidence>
<dbReference type="Gene3D" id="1.10.10.60">
    <property type="entry name" value="Homeodomain-like"/>
    <property type="match status" value="2"/>
</dbReference>
<keyword evidence="1" id="KW-0805">Transcription regulation</keyword>
<dbReference type="InterPro" id="IPR009057">
    <property type="entry name" value="Homeodomain-like_sf"/>
</dbReference>
<dbReference type="PANTHER" id="PTHR43280:SF29">
    <property type="entry name" value="ARAC-FAMILY TRANSCRIPTIONAL REGULATOR"/>
    <property type="match status" value="1"/>
</dbReference>
<dbReference type="PROSITE" id="PS01124">
    <property type="entry name" value="HTH_ARAC_FAMILY_2"/>
    <property type="match status" value="1"/>
</dbReference>
<organism evidence="6 7">
    <name type="scientific">Paenibacillus sepulcri</name>
    <dbReference type="NCBI Taxonomy" id="359917"/>
    <lineage>
        <taxon>Bacteria</taxon>
        <taxon>Bacillati</taxon>
        <taxon>Bacillota</taxon>
        <taxon>Bacilli</taxon>
        <taxon>Bacillales</taxon>
        <taxon>Paenibacillaceae</taxon>
        <taxon>Paenibacillus</taxon>
    </lineage>
</organism>
<name>A0ABS7CCK1_9BACL</name>
<feature type="domain" description="HTH araC/xylS-type" evidence="5">
    <location>
        <begin position="174"/>
        <end position="272"/>
    </location>
</feature>
<dbReference type="PANTHER" id="PTHR43280">
    <property type="entry name" value="ARAC-FAMILY TRANSCRIPTIONAL REGULATOR"/>
    <property type="match status" value="1"/>
</dbReference>
<comment type="caution">
    <text evidence="6">The sequence shown here is derived from an EMBL/GenBank/DDBJ whole genome shotgun (WGS) entry which is preliminary data.</text>
</comment>
<gene>
    <name evidence="6" type="ORF">K0U00_31965</name>
</gene>
<dbReference type="PROSITE" id="PS00041">
    <property type="entry name" value="HTH_ARAC_FAMILY_1"/>
    <property type="match status" value="1"/>
</dbReference>
<dbReference type="InterPro" id="IPR020449">
    <property type="entry name" value="Tscrpt_reg_AraC-type_HTH"/>
</dbReference>
<dbReference type="EMBL" id="JAHZIK010001294">
    <property type="protein sequence ID" value="MBW7458670.1"/>
    <property type="molecule type" value="Genomic_DNA"/>
</dbReference>
<accession>A0ABS7CCK1</accession>
<dbReference type="InterPro" id="IPR018062">
    <property type="entry name" value="HTH_AraC-typ_CS"/>
</dbReference>
<evidence type="ECO:0000313" key="6">
    <source>
        <dbReference type="EMBL" id="MBW7458670.1"/>
    </source>
</evidence>
<dbReference type="InterPro" id="IPR037923">
    <property type="entry name" value="HTH-like"/>
</dbReference>
<dbReference type="SMART" id="SM00342">
    <property type="entry name" value="HTH_ARAC"/>
    <property type="match status" value="1"/>
</dbReference>
<evidence type="ECO:0000256" key="2">
    <source>
        <dbReference type="ARBA" id="ARBA00023125"/>
    </source>
</evidence>
<dbReference type="Proteomes" id="UP001519887">
    <property type="component" value="Unassembled WGS sequence"/>
</dbReference>
<dbReference type="InterPro" id="IPR018060">
    <property type="entry name" value="HTH_AraC"/>
</dbReference>
<evidence type="ECO:0000256" key="3">
    <source>
        <dbReference type="ARBA" id="ARBA00023163"/>
    </source>
</evidence>
<protein>
    <submittedName>
        <fullName evidence="6">AraC family transcriptional regulator</fullName>
    </submittedName>
</protein>
<dbReference type="SUPFAM" id="SSF46689">
    <property type="entry name" value="Homeodomain-like"/>
    <property type="match status" value="2"/>
</dbReference>
<keyword evidence="7" id="KW-1185">Reference proteome</keyword>
<dbReference type="PRINTS" id="PR00032">
    <property type="entry name" value="HTHARAC"/>
</dbReference>
<proteinExistence type="predicted"/>
<reference evidence="6 7" key="1">
    <citation type="submission" date="2021-07" db="EMBL/GenBank/DDBJ databases">
        <title>Paenibacillus radiodurans sp. nov., isolated from the southeastern edge of Tengger Desert.</title>
        <authorList>
            <person name="Zhang G."/>
        </authorList>
    </citation>
    <scope>NUCLEOTIDE SEQUENCE [LARGE SCALE GENOMIC DNA]</scope>
    <source>
        <strain evidence="6 7">CCM 7311</strain>
    </source>
</reference>
<keyword evidence="2" id="KW-0238">DNA-binding</keyword>
<evidence type="ECO:0000256" key="4">
    <source>
        <dbReference type="SAM" id="MobiDB-lite"/>
    </source>
</evidence>
<feature type="region of interest" description="Disordered" evidence="4">
    <location>
        <begin position="262"/>
        <end position="281"/>
    </location>
</feature>
<dbReference type="Pfam" id="PF12833">
    <property type="entry name" value="HTH_18"/>
    <property type="match status" value="1"/>
</dbReference>
<evidence type="ECO:0000259" key="5">
    <source>
        <dbReference type="PROSITE" id="PS01124"/>
    </source>
</evidence>
<dbReference type="SUPFAM" id="SSF51215">
    <property type="entry name" value="Regulatory protein AraC"/>
    <property type="match status" value="1"/>
</dbReference>
<evidence type="ECO:0000256" key="1">
    <source>
        <dbReference type="ARBA" id="ARBA00023015"/>
    </source>
</evidence>
<dbReference type="RefSeq" id="WP_210038722.1">
    <property type="nucleotide sequence ID" value="NZ_JBHLVU010000011.1"/>
</dbReference>